<protein>
    <submittedName>
        <fullName evidence="1">Uncharacterized protein</fullName>
    </submittedName>
</protein>
<keyword evidence="2" id="KW-1185">Reference proteome</keyword>
<evidence type="ECO:0000313" key="2">
    <source>
        <dbReference type="Proteomes" id="UP000246635"/>
    </source>
</evidence>
<comment type="caution">
    <text evidence="1">The sequence shown here is derived from an EMBL/GenBank/DDBJ whole genome shotgun (WGS) entry which is preliminary data.</text>
</comment>
<dbReference type="OrthoDB" id="2680162at2"/>
<dbReference type="Proteomes" id="UP000246635">
    <property type="component" value="Unassembled WGS sequence"/>
</dbReference>
<accession>A0A2V2Z1K4</accession>
<dbReference type="EMBL" id="QGTQ01000001">
    <property type="protein sequence ID" value="PWW08722.1"/>
    <property type="molecule type" value="Genomic_DNA"/>
</dbReference>
<sequence>MRMTLEIDLNDIDSLKKARDLLDFHLGQLQGEQGKTVQSSATPSSTSVQVQEQDGAHLQMLKGFVEGLSPKQKKVWDYFIAHPGHAIGTDLKMAVPELQPQGAMPGVFKATQRWVSLGGQRETSPFVQIEWSKAHGCGIYRGLSQEEIDYLTR</sequence>
<dbReference type="RefSeq" id="WP_146216828.1">
    <property type="nucleotide sequence ID" value="NZ_CP054613.1"/>
</dbReference>
<gene>
    <name evidence="1" type="ORF">DFQ01_101448</name>
</gene>
<dbReference type="AlphaFoldDB" id="A0A2V2Z1K4"/>
<organism evidence="1 2">
    <name type="scientific">Paenibacillus cellulosilyticus</name>
    <dbReference type="NCBI Taxonomy" id="375489"/>
    <lineage>
        <taxon>Bacteria</taxon>
        <taxon>Bacillati</taxon>
        <taxon>Bacillota</taxon>
        <taxon>Bacilli</taxon>
        <taxon>Bacillales</taxon>
        <taxon>Paenibacillaceae</taxon>
        <taxon>Paenibacillus</taxon>
    </lineage>
</organism>
<evidence type="ECO:0000313" key="1">
    <source>
        <dbReference type="EMBL" id="PWW08722.1"/>
    </source>
</evidence>
<proteinExistence type="predicted"/>
<name>A0A2V2Z1K4_9BACL</name>
<reference evidence="1 2" key="1">
    <citation type="submission" date="2018-05" db="EMBL/GenBank/DDBJ databases">
        <title>Genomic Encyclopedia of Type Strains, Phase III (KMG-III): the genomes of soil and plant-associated and newly described type strains.</title>
        <authorList>
            <person name="Whitman W."/>
        </authorList>
    </citation>
    <scope>NUCLEOTIDE SEQUENCE [LARGE SCALE GENOMIC DNA]</scope>
    <source>
        <strain evidence="1 2">CECT 5696</strain>
    </source>
</reference>